<keyword evidence="2" id="KW-1185">Reference proteome</keyword>
<comment type="caution">
    <text evidence="1">The sequence shown here is derived from an EMBL/GenBank/DDBJ whole genome shotgun (WGS) entry which is preliminary data.</text>
</comment>
<evidence type="ECO:0000313" key="2">
    <source>
        <dbReference type="Proteomes" id="UP000798662"/>
    </source>
</evidence>
<gene>
    <name evidence="1" type="ORF">I4F81_005055</name>
</gene>
<protein>
    <submittedName>
        <fullName evidence="1">Uncharacterized protein</fullName>
    </submittedName>
</protein>
<name>A0ACC3BX62_PYRYE</name>
<evidence type="ECO:0000313" key="1">
    <source>
        <dbReference type="EMBL" id="KAK1862487.1"/>
    </source>
</evidence>
<sequence length="982" mass="107803">MAVSMGASPTVPSSSAGPVDAYIAERPSAELATFWEQTRSALALIDELLSEVDDLLVNEHQERAFSLAQDDDVDTVELALASAVVAVGRDISQLSTPPLVLSSTRLLDDWGRALRLERSKSLVACADASVAGRCCEPGSLRQERLRKAGAMMKALSKVLTRHELALSASTAEMMSHFTKLYPVACMLLQEGALLPTGQHRAPGSVLDPLPFRNADLLIPRDDEVVETVEHLWLMRGTRTASFMTSSPGQGKTHFIWDLLDALPELDTDKYHAVAQRAKVLSWTAVVDAFKDCGVCVLSFNGRAAWSSSDNDLIEKTVKSEPRAVYLPLYLRVLWFMRCADKMMWPQFSANVLRLLASKATTVQAIIDEAMQALCERSTIIIVEELNKIEGLVISNMLSSPAEKVLTTDAGLPRPQSMSPDPSFPVTSTSSGDGDGGEEPARETLLRQTSLTQTRMDVYRHEICLWTNLMGSSSSLLFTSPSFAVVYNETQYAQGARDLKAVNLPLLVKELLAARDHAKTRQILQSSADSRRLGSPFLLTCASELGFLDMDKLASVYFLPLFKTNKHIRASFSDDGSHLMRSDRAARAFGRLSGGHARSAAYLLQRLSTVKSGPVWPKVVETAGRQLAQSSDMQLLLTKLFYTPVVIVAAIQRCTIQSQLPLSGSLSPDNWQSWDELFQSNVLTCSVEDSDGTYGDPSIPPLFLIALLKFWVTMKRTLQTDLKNGLGFWQLAGVLDALSMVFDVCDKKGDSGEVWEYVTLYADVALTRVRAAALVWGLTSPGLKLSRDYRSATLAELYPGTQYYYKNGQGRVLKETRFCAVAAVNANVDEANNKLEDILQLNAAALTSTVFKCKPLQKSFDHIKFLPLSGSTEVRKEDLFAICKSSKFTGRGKAPTVNVATMVRKSLKLLSTAFGDEWNQWKNRTVLVVETNLKAADNPDVLLDDVESAMVIIVTLDEHLDMYGRALSGFIADGPALYGATIE</sequence>
<organism evidence="1 2">
    <name type="scientific">Pyropia yezoensis</name>
    <name type="common">Susabi-nori</name>
    <name type="synonym">Porphyra yezoensis</name>
    <dbReference type="NCBI Taxonomy" id="2788"/>
    <lineage>
        <taxon>Eukaryota</taxon>
        <taxon>Rhodophyta</taxon>
        <taxon>Bangiophyceae</taxon>
        <taxon>Bangiales</taxon>
        <taxon>Bangiaceae</taxon>
        <taxon>Pyropia</taxon>
    </lineage>
</organism>
<dbReference type="EMBL" id="CM020618">
    <property type="protein sequence ID" value="KAK1862487.1"/>
    <property type="molecule type" value="Genomic_DNA"/>
</dbReference>
<proteinExistence type="predicted"/>
<dbReference type="Proteomes" id="UP000798662">
    <property type="component" value="Chromosome 1"/>
</dbReference>
<accession>A0ACC3BX62</accession>
<reference evidence="1" key="1">
    <citation type="submission" date="2019-11" db="EMBL/GenBank/DDBJ databases">
        <title>Nori genome reveals adaptations in red seaweeds to the harsh intertidal environment.</title>
        <authorList>
            <person name="Wang D."/>
            <person name="Mao Y."/>
        </authorList>
    </citation>
    <scope>NUCLEOTIDE SEQUENCE</scope>
    <source>
        <tissue evidence="1">Gametophyte</tissue>
    </source>
</reference>